<feature type="compositionally biased region" description="Acidic residues" evidence="1">
    <location>
        <begin position="122"/>
        <end position="136"/>
    </location>
</feature>
<evidence type="ECO:0000313" key="2">
    <source>
        <dbReference type="Proteomes" id="UP000887566"/>
    </source>
</evidence>
<feature type="compositionally biased region" description="Basic and acidic residues" evidence="1">
    <location>
        <begin position="182"/>
        <end position="192"/>
    </location>
</feature>
<proteinExistence type="predicted"/>
<sequence>MEFLRKDCNNVNDYFRRQGVGVMTTRELFQLIVDPTIDSEAKAEDYLTEADARSAERSAEERTTDDAVFMQAYIPHKLDDVAHFERDVRIARPGGTPANPFHTIVTGMRADLTGPQQSLSDESGDSDDDDDGDSEPDGSVSKDGHEAKSGDGEEDGAKVQVDRHNVRDRDESPNTRKLRKQAVKEMQRENRTNKTPKHMKKRKKQLAAGKHK</sequence>
<feature type="compositionally biased region" description="Basic and acidic residues" evidence="1">
    <location>
        <begin position="140"/>
        <end position="174"/>
    </location>
</feature>
<dbReference type="Gene3D" id="1.10.510.10">
    <property type="entry name" value="Transferase(Phosphotransferase) domain 1"/>
    <property type="match status" value="1"/>
</dbReference>
<evidence type="ECO:0000256" key="1">
    <source>
        <dbReference type="SAM" id="MobiDB-lite"/>
    </source>
</evidence>
<evidence type="ECO:0000313" key="3">
    <source>
        <dbReference type="WBParaSite" id="PSAMB.scaffold1244size33878.g11978.t1"/>
    </source>
</evidence>
<feature type="compositionally biased region" description="Basic residues" evidence="1">
    <location>
        <begin position="194"/>
        <end position="212"/>
    </location>
</feature>
<dbReference type="Proteomes" id="UP000887566">
    <property type="component" value="Unplaced"/>
</dbReference>
<name>A0A914UVC3_9BILA</name>
<reference evidence="3" key="1">
    <citation type="submission" date="2022-11" db="UniProtKB">
        <authorList>
            <consortium name="WormBaseParasite"/>
        </authorList>
    </citation>
    <scope>IDENTIFICATION</scope>
</reference>
<dbReference type="PANTHER" id="PTHR45723">
    <property type="entry name" value="SERINE/THREONINE-PROTEIN KINASE RIO1"/>
    <property type="match status" value="1"/>
</dbReference>
<organism evidence="2 3">
    <name type="scientific">Plectus sambesii</name>
    <dbReference type="NCBI Taxonomy" id="2011161"/>
    <lineage>
        <taxon>Eukaryota</taxon>
        <taxon>Metazoa</taxon>
        <taxon>Ecdysozoa</taxon>
        <taxon>Nematoda</taxon>
        <taxon>Chromadorea</taxon>
        <taxon>Plectida</taxon>
        <taxon>Plectina</taxon>
        <taxon>Plectoidea</taxon>
        <taxon>Plectidae</taxon>
        <taxon>Plectus</taxon>
    </lineage>
</organism>
<dbReference type="InterPro" id="IPR051272">
    <property type="entry name" value="RIO-type_Ser/Thr_kinase"/>
</dbReference>
<protein>
    <submittedName>
        <fullName evidence="3">Uncharacterized protein</fullName>
    </submittedName>
</protein>
<feature type="region of interest" description="Disordered" evidence="1">
    <location>
        <begin position="113"/>
        <end position="212"/>
    </location>
</feature>
<accession>A0A914UVC3</accession>
<dbReference type="WBParaSite" id="PSAMB.scaffold1244size33878.g11978.t1">
    <property type="protein sequence ID" value="PSAMB.scaffold1244size33878.g11978.t1"/>
    <property type="gene ID" value="PSAMB.scaffold1244size33878.g11978"/>
</dbReference>
<keyword evidence="2" id="KW-1185">Reference proteome</keyword>
<dbReference type="AlphaFoldDB" id="A0A914UVC3"/>